<dbReference type="Gene3D" id="1.10.1200.10">
    <property type="entry name" value="ACP-like"/>
    <property type="match status" value="1"/>
</dbReference>
<feature type="domain" description="Carrier" evidence="1">
    <location>
        <begin position="4"/>
        <end position="82"/>
    </location>
</feature>
<dbReference type="KEGG" id="slau:SLA_5766"/>
<evidence type="ECO:0000313" key="3">
    <source>
        <dbReference type="Proteomes" id="UP000217676"/>
    </source>
</evidence>
<organism evidence="2 3">
    <name type="scientific">Streptomyces laurentii</name>
    <dbReference type="NCBI Taxonomy" id="39478"/>
    <lineage>
        <taxon>Bacteria</taxon>
        <taxon>Bacillati</taxon>
        <taxon>Actinomycetota</taxon>
        <taxon>Actinomycetes</taxon>
        <taxon>Kitasatosporales</taxon>
        <taxon>Streptomycetaceae</taxon>
        <taxon>Streptomyces</taxon>
    </lineage>
</organism>
<dbReference type="RefSeq" id="WP_359872353.1">
    <property type="nucleotide sequence ID" value="NZ_JBEYHT010000002.1"/>
</dbReference>
<accession>A0A160P6F7</accession>
<dbReference type="InterPro" id="IPR009081">
    <property type="entry name" value="PP-bd_ACP"/>
</dbReference>
<name>A0A160P6F7_STRLU</name>
<reference evidence="2 3" key="1">
    <citation type="journal article" date="2016" name="Genome Announc.">
        <title>Complete Genome Sequence of Thiostrepton-Producing Streptomyces laurentii ATCC 31255.</title>
        <authorList>
            <person name="Doi K."/>
            <person name="Fujino Y."/>
            <person name="Nagayoshi Y."/>
            <person name="Ohshima T."/>
            <person name="Ogata S."/>
        </authorList>
    </citation>
    <scope>NUCLEOTIDE SEQUENCE [LARGE SCALE GENOMIC DNA]</scope>
    <source>
        <strain evidence="2 3">ATCC 31255</strain>
    </source>
</reference>
<dbReference type="SUPFAM" id="SSF47336">
    <property type="entry name" value="ACP-like"/>
    <property type="match status" value="1"/>
</dbReference>
<dbReference type="PROSITE" id="PS50075">
    <property type="entry name" value="CARRIER"/>
    <property type="match status" value="1"/>
</dbReference>
<dbReference type="EMBL" id="AP017424">
    <property type="protein sequence ID" value="BAU86635.1"/>
    <property type="molecule type" value="Genomic_DNA"/>
</dbReference>
<dbReference type="Proteomes" id="UP000217676">
    <property type="component" value="Chromosome"/>
</dbReference>
<proteinExistence type="predicted"/>
<dbReference type="AlphaFoldDB" id="A0A160P6F7"/>
<keyword evidence="3" id="KW-1185">Reference proteome</keyword>
<dbReference type="InterPro" id="IPR036736">
    <property type="entry name" value="ACP-like_sf"/>
</dbReference>
<evidence type="ECO:0000313" key="2">
    <source>
        <dbReference type="EMBL" id="BAU86635.1"/>
    </source>
</evidence>
<sequence>MTTTEQTEAIRTQVRAYLTEELATPVADDLNIFGAGLANSLFTIQLVTYVERAFGVQVGTDELDEVHFCSVDAITAFVAAKPARSVA</sequence>
<gene>
    <name evidence="2" type="ORF">SLA_5766</name>
</gene>
<evidence type="ECO:0000259" key="1">
    <source>
        <dbReference type="PROSITE" id="PS50075"/>
    </source>
</evidence>
<protein>
    <recommendedName>
        <fullName evidence="1">Carrier domain-containing protein</fullName>
    </recommendedName>
</protein>